<sequence>MTTSLRSTLPRYCSMEAGGLLEVRPALQKEREELNRYTRGKGGKSRAAPCRREGPRKVKSSAPSKELRTAVAGRKARSRPAVIAFLPLLRTRQRQKRVLHLFGAAGTNRRVEEGEGATSPFPLLFMDYPSIHCPVSVCPKARPPGL</sequence>
<organism evidence="2 3">
    <name type="scientific">Tanacetum coccineum</name>
    <dbReference type="NCBI Taxonomy" id="301880"/>
    <lineage>
        <taxon>Eukaryota</taxon>
        <taxon>Viridiplantae</taxon>
        <taxon>Streptophyta</taxon>
        <taxon>Embryophyta</taxon>
        <taxon>Tracheophyta</taxon>
        <taxon>Spermatophyta</taxon>
        <taxon>Magnoliopsida</taxon>
        <taxon>eudicotyledons</taxon>
        <taxon>Gunneridae</taxon>
        <taxon>Pentapetalae</taxon>
        <taxon>asterids</taxon>
        <taxon>campanulids</taxon>
        <taxon>Asterales</taxon>
        <taxon>Asteraceae</taxon>
        <taxon>Asteroideae</taxon>
        <taxon>Anthemideae</taxon>
        <taxon>Anthemidinae</taxon>
        <taxon>Tanacetum</taxon>
    </lineage>
</organism>
<evidence type="ECO:0000313" key="2">
    <source>
        <dbReference type="EMBL" id="GJT21051.1"/>
    </source>
</evidence>
<evidence type="ECO:0000313" key="3">
    <source>
        <dbReference type="Proteomes" id="UP001151760"/>
    </source>
</evidence>
<protein>
    <submittedName>
        <fullName evidence="2">Uncharacterized protein</fullName>
    </submittedName>
</protein>
<reference evidence="2" key="2">
    <citation type="submission" date="2022-01" db="EMBL/GenBank/DDBJ databases">
        <authorList>
            <person name="Yamashiro T."/>
            <person name="Shiraishi A."/>
            <person name="Satake H."/>
            <person name="Nakayama K."/>
        </authorList>
    </citation>
    <scope>NUCLEOTIDE SEQUENCE</scope>
</reference>
<accession>A0ABQ5C1L4</accession>
<gene>
    <name evidence="2" type="ORF">Tco_0890988</name>
</gene>
<feature type="region of interest" description="Disordered" evidence="1">
    <location>
        <begin position="32"/>
        <end position="73"/>
    </location>
</feature>
<reference evidence="2" key="1">
    <citation type="journal article" date="2022" name="Int. J. Mol. Sci.">
        <title>Draft Genome of Tanacetum Coccineum: Genomic Comparison of Closely Related Tanacetum-Family Plants.</title>
        <authorList>
            <person name="Yamashiro T."/>
            <person name="Shiraishi A."/>
            <person name="Nakayama K."/>
            <person name="Satake H."/>
        </authorList>
    </citation>
    <scope>NUCLEOTIDE SEQUENCE</scope>
</reference>
<dbReference type="EMBL" id="BQNB010013856">
    <property type="protein sequence ID" value="GJT21051.1"/>
    <property type="molecule type" value="Genomic_DNA"/>
</dbReference>
<dbReference type="Proteomes" id="UP001151760">
    <property type="component" value="Unassembled WGS sequence"/>
</dbReference>
<proteinExistence type="predicted"/>
<keyword evidence="3" id="KW-1185">Reference proteome</keyword>
<comment type="caution">
    <text evidence="2">The sequence shown here is derived from an EMBL/GenBank/DDBJ whole genome shotgun (WGS) entry which is preliminary data.</text>
</comment>
<name>A0ABQ5C1L4_9ASTR</name>
<evidence type="ECO:0000256" key="1">
    <source>
        <dbReference type="SAM" id="MobiDB-lite"/>
    </source>
</evidence>